<dbReference type="InterPro" id="IPR003961">
    <property type="entry name" value="FN3_dom"/>
</dbReference>
<evidence type="ECO:0000313" key="4">
    <source>
        <dbReference type="Proteomes" id="UP000598271"/>
    </source>
</evidence>
<feature type="domain" description="Fibronectin type-III" evidence="2">
    <location>
        <begin position="1108"/>
        <end position="1199"/>
    </location>
</feature>
<evidence type="ECO:0000259" key="2">
    <source>
        <dbReference type="PROSITE" id="PS50853"/>
    </source>
</evidence>
<dbReference type="SUPFAM" id="SSF49265">
    <property type="entry name" value="Fibronectin type III"/>
    <property type="match status" value="1"/>
</dbReference>
<dbReference type="InterPro" id="IPR036116">
    <property type="entry name" value="FN3_sf"/>
</dbReference>
<dbReference type="CDD" id="cd00063">
    <property type="entry name" value="FN3"/>
    <property type="match status" value="1"/>
</dbReference>
<evidence type="ECO:0000256" key="1">
    <source>
        <dbReference type="SAM" id="MobiDB-lite"/>
    </source>
</evidence>
<keyword evidence="4" id="KW-1185">Reference proteome</keyword>
<organism evidence="3 4">
    <name type="scientific">Persicitalea jodogahamensis</name>
    <dbReference type="NCBI Taxonomy" id="402147"/>
    <lineage>
        <taxon>Bacteria</taxon>
        <taxon>Pseudomonadati</taxon>
        <taxon>Bacteroidota</taxon>
        <taxon>Cytophagia</taxon>
        <taxon>Cytophagales</taxon>
        <taxon>Spirosomataceae</taxon>
        <taxon>Persicitalea</taxon>
    </lineage>
</organism>
<dbReference type="RefSeq" id="WP_229581011.1">
    <property type="nucleotide sequence ID" value="NZ_BMXF01000003.1"/>
</dbReference>
<dbReference type="EMBL" id="BMXF01000003">
    <property type="protein sequence ID" value="GHB75288.1"/>
    <property type="molecule type" value="Genomic_DNA"/>
</dbReference>
<dbReference type="GO" id="GO:0005975">
    <property type="term" value="P:carbohydrate metabolic process"/>
    <property type="evidence" value="ECO:0007669"/>
    <property type="project" value="InterPro"/>
</dbReference>
<sequence length="1331" mass="150384">MAMTFNRSLLSQVLVLLFSPLVLLGQTELPTLVAPANWQQQGIEIRLRDDLKHPTMNWPLTRLRYIVDFTAADVPPDSLRLWDTATDRPIPFQLSEVQQKNGRVQKATLNFLSDLPSGGDKTFRLVAGSPNNRTAATPVFSVVTVQKYSHSLVLANGLIKIELPISVDSEGKAWPPVLRIGNGTAWLGKGYFDLKKPLTSFTLTEGSLGPLMAEYTLNYQFEKEKWYRATVRLVAGMEFLELEETMQGFDSADSLAWQLVWDNFKPDYRYTPNRTGSGFSDPKNKNYDNVAWEPIDGAPSDPTAQKHPQLPYDQQSRTGGQLPFEISPYDNWISWWKIPTAAFWNESQNQSIGLFIKDLEKWDDGEYALWVSSDKLSIRFLYNADLLRWHFPLVQGTRSTALALYPHQKDIQEVNRTQEPLAYIDYLRRWYGWIPLDKVKNWVLDYDMKESKQPLFFKPVDGKAASELKDLERSLENQVGKIADQSERANGPNPVGTRVFYEDIFPAWDAYSAQMSSDQYQHLRAAFLFMTYVFMDESLMPMRTMLSGHPNFLADVKGVPGLAAAIFPNHPKAQDMADHYEKSVALNMKYHVRPDVPAWQAKGGRWTENLATYTWAYLKPTLRTSFLLHHHYDGRNRLLQPNLSLYANWLLNSLTAPLEQADGRRVNPPQGAHAHGLTPSNLLRMLGQEMAYYDPLLAEHLFYVTSPDDHGFEYKVGRFDPWGGILRTEFSQNKGTKPRLRSEKYTGYGYVLRHYFGAPNETYVHLQQIDEGPNYRWGRAANGGNGVIYYYANGKRYSHNGIEDVGDAPFGDVERCTNFGVKKLGGYRSLGPYRSVGQNDLTEPLSDFGFAQFAQVNANEEVQPDYHSRSVLQSGGDYIVIFDDVEDSQTEGRFSWFVGKEDDFPFIQQLSPGAPLQDADIQPSKSNYHDDKGVLSTKGRYYDGKGDFLTFVSHKSGIKAQKTAYGCLVRKEENATDYVFRNSTEVVFNQAGMRFQGTSGIIQQNLDKSYNAALFRGNQLGVPGILVTLNPSTNSSLSLQSDKDGFRGVIQAQQEISLIFTRPAGANKEMMFYVDGEPLSGKAVSSNKVQLTLSPGTYVWQWNSTGVIPSTPVILGTTHRSQGGNVSWNQVPGADTYQLQMSLDGGESWKTSKDMIKGQTTSLTGLANGTKIHVRVRAKGKGGWSVASDEYPIFVTDQVPHAPEGLLVRPEERGQCLTWGRILGASRYYLYRRAKDSASDSAQLIYSGPESTFLDKSIPTESIAEYWVKAENGNGISKESTHNDTDSKRLINWYPKPDENFRRDTRNHENGYDEYNPFIEEAKPVLFYPEK</sequence>
<gene>
    <name evidence="3" type="ORF">GCM10007390_31280</name>
</gene>
<dbReference type="GO" id="GO:0003824">
    <property type="term" value="F:catalytic activity"/>
    <property type="evidence" value="ECO:0007669"/>
    <property type="project" value="InterPro"/>
</dbReference>
<dbReference type="InterPro" id="IPR011013">
    <property type="entry name" value="Gal_mutarotase_sf_dom"/>
</dbReference>
<dbReference type="Proteomes" id="UP000598271">
    <property type="component" value="Unassembled WGS sequence"/>
</dbReference>
<name>A0A8J3DAK2_9BACT</name>
<evidence type="ECO:0000313" key="3">
    <source>
        <dbReference type="EMBL" id="GHB75288.1"/>
    </source>
</evidence>
<protein>
    <recommendedName>
        <fullName evidence="2">Fibronectin type-III domain-containing protein</fullName>
    </recommendedName>
</protein>
<feature type="region of interest" description="Disordered" evidence="1">
    <location>
        <begin position="293"/>
        <end position="317"/>
    </location>
</feature>
<proteinExistence type="predicted"/>
<dbReference type="SUPFAM" id="SSF74650">
    <property type="entry name" value="Galactose mutarotase-like"/>
    <property type="match status" value="1"/>
</dbReference>
<reference evidence="3 4" key="1">
    <citation type="journal article" date="2014" name="Int. J. Syst. Evol. Microbiol.">
        <title>Complete genome sequence of Corynebacterium casei LMG S-19264T (=DSM 44701T), isolated from a smear-ripened cheese.</title>
        <authorList>
            <consortium name="US DOE Joint Genome Institute (JGI-PGF)"/>
            <person name="Walter F."/>
            <person name="Albersmeier A."/>
            <person name="Kalinowski J."/>
            <person name="Ruckert C."/>
        </authorList>
    </citation>
    <scope>NUCLEOTIDE SEQUENCE [LARGE SCALE GENOMIC DNA]</scope>
    <source>
        <strain evidence="3 4">KCTC 12866</strain>
    </source>
</reference>
<dbReference type="InterPro" id="IPR013783">
    <property type="entry name" value="Ig-like_fold"/>
</dbReference>
<accession>A0A8J3DAK2</accession>
<dbReference type="PROSITE" id="PS50853">
    <property type="entry name" value="FN3"/>
    <property type="match status" value="1"/>
</dbReference>
<dbReference type="GO" id="GO:0030246">
    <property type="term" value="F:carbohydrate binding"/>
    <property type="evidence" value="ECO:0007669"/>
    <property type="project" value="InterPro"/>
</dbReference>
<comment type="caution">
    <text evidence="3">The sequence shown here is derived from an EMBL/GenBank/DDBJ whole genome shotgun (WGS) entry which is preliminary data.</text>
</comment>
<dbReference type="Gene3D" id="2.60.40.10">
    <property type="entry name" value="Immunoglobulins"/>
    <property type="match status" value="2"/>
</dbReference>